<gene>
    <name evidence="2" type="ORF">HCOI_01197800</name>
</gene>
<reference evidence="2" key="1">
    <citation type="submission" date="2013-03" db="EMBL/GenBank/DDBJ databases">
        <authorList>
            <person name="Aslett M."/>
        </authorList>
    </citation>
    <scope>NUCLEOTIDE SEQUENCE [LARGE SCALE GENOMIC DNA]</scope>
    <source>
        <strain evidence="2">ISE/inbred ISE</strain>
    </source>
</reference>
<evidence type="ECO:0000313" key="2">
    <source>
        <dbReference type="EMBL" id="CDL95568.1"/>
    </source>
</evidence>
<dbReference type="SUPFAM" id="SSF51126">
    <property type="entry name" value="Pectin lyase-like"/>
    <property type="match status" value="1"/>
</dbReference>
<reference evidence="2" key="2">
    <citation type="submission" date="2013-05" db="EMBL/GenBank/DDBJ databases">
        <title>The genome and transcriptome of Haemonchus contortus: a key model parasite for drug and vaccine discovery.</title>
        <authorList>
            <person name="Laing R."/>
            <person name="Kikuchi T."/>
            <person name="Martinelli A."/>
            <person name="Tsai I.J."/>
            <person name="Beech R.N."/>
            <person name="Redman E."/>
            <person name="Holroyd N."/>
            <person name="Bartley D.J."/>
            <person name="Beasley H."/>
            <person name="Britton C."/>
            <person name="Curran D."/>
            <person name="Devaney E."/>
            <person name="Gilabert A."/>
            <person name="Jackson F."/>
            <person name="Hunt M."/>
            <person name="Johnston S."/>
            <person name="Kryukov I."/>
            <person name="Li K."/>
            <person name="Morrison A.A."/>
            <person name="Reid A.J."/>
            <person name="Sargison N."/>
            <person name="Saunders G."/>
            <person name="Wasmuth J.D."/>
            <person name="Wolstenholme A."/>
            <person name="Berriman M."/>
            <person name="Gilleard J.S."/>
            <person name="Cotton J.A."/>
        </authorList>
    </citation>
    <scope>NUCLEOTIDE SEQUENCE [LARGE SCALE GENOMIC DNA]</scope>
    <source>
        <strain evidence="2">ISE/inbred ISE</strain>
    </source>
</reference>
<proteinExistence type="predicted"/>
<protein>
    <recommendedName>
        <fullName evidence="1">EGF-like domain-containing protein</fullName>
    </recommendedName>
</protein>
<dbReference type="AlphaFoldDB" id="W6NE47"/>
<accession>W6NE47</accession>
<dbReference type="SMART" id="SM00181">
    <property type="entry name" value="EGF"/>
    <property type="match status" value="2"/>
</dbReference>
<evidence type="ECO:0000259" key="1">
    <source>
        <dbReference type="SMART" id="SM00181"/>
    </source>
</evidence>
<feature type="domain" description="EGF-like" evidence="1">
    <location>
        <begin position="230"/>
        <end position="260"/>
    </location>
</feature>
<dbReference type="Gene3D" id="2.160.20.10">
    <property type="entry name" value="Single-stranded right-handed beta-helix, Pectin lyase-like"/>
    <property type="match status" value="1"/>
</dbReference>
<comment type="caution">
    <text evidence="2">The sequence shown here is derived from an EMBL/GenBank/DDBJ whole genome shotgun (WGS) entry which is preliminary data.</text>
</comment>
<feature type="non-terminal residue" evidence="2">
    <location>
        <position position="460"/>
    </location>
</feature>
<organism evidence="2">
    <name type="scientific">Haemonchus contortus</name>
    <name type="common">Barber pole worm</name>
    <dbReference type="NCBI Taxonomy" id="6289"/>
    <lineage>
        <taxon>Eukaryota</taxon>
        <taxon>Metazoa</taxon>
        <taxon>Ecdysozoa</taxon>
        <taxon>Nematoda</taxon>
        <taxon>Chromadorea</taxon>
        <taxon>Rhabditida</taxon>
        <taxon>Rhabditina</taxon>
        <taxon>Rhabditomorpha</taxon>
        <taxon>Strongyloidea</taxon>
        <taxon>Trichostrongylidae</taxon>
        <taxon>Haemonchus</taxon>
    </lineage>
</organism>
<dbReference type="InterPro" id="IPR012334">
    <property type="entry name" value="Pectin_lyas_fold"/>
</dbReference>
<dbReference type="EMBL" id="CAVP010059127">
    <property type="protein sequence ID" value="CDL95568.1"/>
    <property type="molecule type" value="Genomic_DNA"/>
</dbReference>
<dbReference type="InterPro" id="IPR011050">
    <property type="entry name" value="Pectin_lyase_fold/virulence"/>
</dbReference>
<feature type="domain" description="EGF-like" evidence="1">
    <location>
        <begin position="431"/>
        <end position="458"/>
    </location>
</feature>
<sequence>MKETSDRNVAIKDGWGSGIDFISPAENIRIENVSVTNGSSYSIHVVEFPLLPLKSLTLRNVSVTDQTRGHAGVLVSSGWVEQVDIDQSFFARNTVPSLIIGVESLSVPIVIEKNEFVKNGGEYSVMLSMQGPNAANGSFRANELRDNINSVASVVLTSPYYRVDGNQFANPLSAHELDVRSNGSWKLQAADNDWATSDMNKAIKAPEGSLELPRLQLAKKPLSPAPDNGHCSHLNYCSGVGTCAGGVCVCPADRIGLDCSIMIGCPGNCSGNGVCDILNKCICYDGAHFPFAKTVPLMVVVWHRINANALVDIKERTAPSVEDRCAKRVILTVFMGRVSAKPERARVPEAGRELHAISADRAIVRTPSQMYTCIFGASYAEGRRISSSVVRCRVPKDLNLGRHLFNLAPEGSISVIPNFDVRPIHFTVFDSCTPVLCKGVCIGPLCLCPKGTTGINCEII</sequence>
<dbReference type="InterPro" id="IPR000742">
    <property type="entry name" value="EGF"/>
</dbReference>
<name>W6NE47_HAECO</name>